<name>A0A0F8VAX6_9ZZZZ</name>
<dbReference type="EMBL" id="LAZR01070393">
    <property type="protein sequence ID" value="KKK41527.1"/>
    <property type="molecule type" value="Genomic_DNA"/>
</dbReference>
<gene>
    <name evidence="1" type="ORF">LCGC14_2679480</name>
</gene>
<dbReference type="AlphaFoldDB" id="A0A0F8VAX6"/>
<comment type="caution">
    <text evidence="1">The sequence shown here is derived from an EMBL/GenBank/DDBJ whole genome shotgun (WGS) entry which is preliminary data.</text>
</comment>
<proteinExistence type="predicted"/>
<evidence type="ECO:0000313" key="1">
    <source>
        <dbReference type="EMBL" id="KKK41527.1"/>
    </source>
</evidence>
<protein>
    <submittedName>
        <fullName evidence="1">Uncharacterized protein</fullName>
    </submittedName>
</protein>
<organism evidence="1">
    <name type="scientific">marine sediment metagenome</name>
    <dbReference type="NCBI Taxonomy" id="412755"/>
    <lineage>
        <taxon>unclassified sequences</taxon>
        <taxon>metagenomes</taxon>
        <taxon>ecological metagenomes</taxon>
    </lineage>
</organism>
<accession>A0A0F8VAX6</accession>
<sequence length="151" mass="17501">MLRDKAPKGENGDYPPLVLSNFDTALRWVEQSILDNLGIDLTSKKYYVCNQDEHYAKEVIDLILGNTEAAPLVVRVPKKYETDSIPDNNDPLYHLRRGENEMHDKFSAALREQNIPYKTEGGERWNKEIKLLDYLGNKKCMKINYPTKKDL</sequence>
<reference evidence="1" key="1">
    <citation type="journal article" date="2015" name="Nature">
        <title>Complex archaea that bridge the gap between prokaryotes and eukaryotes.</title>
        <authorList>
            <person name="Spang A."/>
            <person name="Saw J.H."/>
            <person name="Jorgensen S.L."/>
            <person name="Zaremba-Niedzwiedzka K."/>
            <person name="Martijn J."/>
            <person name="Lind A.E."/>
            <person name="van Eijk R."/>
            <person name="Schleper C."/>
            <person name="Guy L."/>
            <person name="Ettema T.J."/>
        </authorList>
    </citation>
    <scope>NUCLEOTIDE SEQUENCE</scope>
</reference>